<reference evidence="2 3" key="1">
    <citation type="submission" date="2024-02" db="EMBL/GenBank/DDBJ databases">
        <title>de novo genome assembly of Solanum bulbocastanum strain 11H21.</title>
        <authorList>
            <person name="Hosaka A.J."/>
        </authorList>
    </citation>
    <scope>NUCLEOTIDE SEQUENCE [LARGE SCALE GENOMIC DNA]</scope>
    <source>
        <tissue evidence="2">Young leaves</tissue>
    </source>
</reference>
<feature type="region of interest" description="Disordered" evidence="1">
    <location>
        <begin position="77"/>
        <end position="104"/>
    </location>
</feature>
<gene>
    <name evidence="2" type="ORF">RDI58_014978</name>
</gene>
<proteinExistence type="predicted"/>
<keyword evidence="3" id="KW-1185">Reference proteome</keyword>
<protein>
    <submittedName>
        <fullName evidence="2">Uncharacterized protein</fullName>
    </submittedName>
</protein>
<evidence type="ECO:0000313" key="2">
    <source>
        <dbReference type="EMBL" id="KAK6786453.1"/>
    </source>
</evidence>
<evidence type="ECO:0000256" key="1">
    <source>
        <dbReference type="SAM" id="MobiDB-lite"/>
    </source>
</evidence>
<name>A0AAN8TDE8_SOLBU</name>
<organism evidence="2 3">
    <name type="scientific">Solanum bulbocastanum</name>
    <name type="common">Wild potato</name>
    <dbReference type="NCBI Taxonomy" id="147425"/>
    <lineage>
        <taxon>Eukaryota</taxon>
        <taxon>Viridiplantae</taxon>
        <taxon>Streptophyta</taxon>
        <taxon>Embryophyta</taxon>
        <taxon>Tracheophyta</taxon>
        <taxon>Spermatophyta</taxon>
        <taxon>Magnoliopsida</taxon>
        <taxon>eudicotyledons</taxon>
        <taxon>Gunneridae</taxon>
        <taxon>Pentapetalae</taxon>
        <taxon>asterids</taxon>
        <taxon>lamiids</taxon>
        <taxon>Solanales</taxon>
        <taxon>Solanaceae</taxon>
        <taxon>Solanoideae</taxon>
        <taxon>Solaneae</taxon>
        <taxon>Solanum</taxon>
    </lineage>
</organism>
<feature type="compositionally biased region" description="Basic and acidic residues" evidence="1">
    <location>
        <begin position="1"/>
        <end position="11"/>
    </location>
</feature>
<comment type="caution">
    <text evidence="2">The sequence shown here is derived from an EMBL/GenBank/DDBJ whole genome shotgun (WGS) entry which is preliminary data.</text>
</comment>
<dbReference type="EMBL" id="JBANQN010000006">
    <property type="protein sequence ID" value="KAK6786453.1"/>
    <property type="molecule type" value="Genomic_DNA"/>
</dbReference>
<sequence>MSSGGYDDRHRQNLGVSQTKQAKKKKSRRPIDPKDIAGSISSTPECISHDTHLFVPLPAQCYEDLPLKAIRRARPLSTGTLSPIGTSPQLSTMRLGDSNSEQSDAMAGTPLLTQRFVHPDIPPSSTATPSATPHDTMSALAPGQKDILGRVMIEPNGSS</sequence>
<dbReference type="Proteomes" id="UP001371456">
    <property type="component" value="Unassembled WGS sequence"/>
</dbReference>
<feature type="compositionally biased region" description="Polar residues" evidence="1">
    <location>
        <begin position="77"/>
        <end position="103"/>
    </location>
</feature>
<dbReference type="AlphaFoldDB" id="A0AAN8TDE8"/>
<feature type="region of interest" description="Disordered" evidence="1">
    <location>
        <begin position="1"/>
        <end position="43"/>
    </location>
</feature>
<accession>A0AAN8TDE8</accession>
<evidence type="ECO:0000313" key="3">
    <source>
        <dbReference type="Proteomes" id="UP001371456"/>
    </source>
</evidence>